<evidence type="ECO:0000256" key="2">
    <source>
        <dbReference type="ARBA" id="ARBA00023002"/>
    </source>
</evidence>
<feature type="domain" description="Aldehyde dehydrogenase" evidence="5">
    <location>
        <begin position="1"/>
        <end position="263"/>
    </location>
</feature>
<dbReference type="PANTHER" id="PTHR43521:SF1">
    <property type="entry name" value="ALPHA-AMINOADIPIC SEMIALDEHYDE DEHYDROGENASE"/>
    <property type="match status" value="1"/>
</dbReference>
<dbReference type="InterPro" id="IPR015590">
    <property type="entry name" value="Aldehyde_DH_dom"/>
</dbReference>
<comment type="caution">
    <text evidence="6">The sequence shown here is derived from an EMBL/GenBank/DDBJ whole genome shotgun (WGS) entry which is preliminary data.</text>
</comment>
<dbReference type="InterPro" id="IPR016161">
    <property type="entry name" value="Ald_DH/histidinol_DH"/>
</dbReference>
<protein>
    <recommendedName>
        <fullName evidence="4">aldehyde dehydrogenase (NAD(+))</fullName>
        <ecNumber evidence="4">1.2.1.3</ecNumber>
    </recommendedName>
</protein>
<reference evidence="6" key="2">
    <citation type="journal article" date="2014" name="ISME J.">
        <title>Microbial stratification in low pH oxic and suboxic macroscopic growths along an acid mine drainage.</title>
        <authorList>
            <person name="Mendez-Garcia C."/>
            <person name="Mesa V."/>
            <person name="Sprenger R.R."/>
            <person name="Richter M."/>
            <person name="Diez M.S."/>
            <person name="Solano J."/>
            <person name="Bargiela R."/>
            <person name="Golyshina O.V."/>
            <person name="Manteca A."/>
            <person name="Ramos J.L."/>
            <person name="Gallego J.R."/>
            <person name="Llorente I."/>
            <person name="Martins Dos Santos V.A."/>
            <person name="Jensen O.N."/>
            <person name="Pelaez A.I."/>
            <person name="Sanchez J."/>
            <person name="Ferrer M."/>
        </authorList>
    </citation>
    <scope>NUCLEOTIDE SEQUENCE</scope>
</reference>
<feature type="non-terminal residue" evidence="6">
    <location>
        <position position="1"/>
    </location>
</feature>
<dbReference type="Gene3D" id="3.40.605.10">
    <property type="entry name" value="Aldehyde Dehydrogenase, Chain A, domain 1"/>
    <property type="match status" value="1"/>
</dbReference>
<dbReference type="PROSITE" id="PS00687">
    <property type="entry name" value="ALDEHYDE_DEHYDR_GLU"/>
    <property type="match status" value="1"/>
</dbReference>
<dbReference type="InterPro" id="IPR016163">
    <property type="entry name" value="Ald_DH_C"/>
</dbReference>
<dbReference type="SUPFAM" id="SSF53720">
    <property type="entry name" value="ALDH-like"/>
    <property type="match status" value="1"/>
</dbReference>
<name>T1A934_9ZZZZ</name>
<evidence type="ECO:0000256" key="3">
    <source>
        <dbReference type="ARBA" id="ARBA00023027"/>
    </source>
</evidence>
<dbReference type="Gene3D" id="3.40.309.10">
    <property type="entry name" value="Aldehyde Dehydrogenase, Chain A, domain 2"/>
    <property type="match status" value="1"/>
</dbReference>
<dbReference type="InterPro" id="IPR016162">
    <property type="entry name" value="Ald_DH_N"/>
</dbReference>
<dbReference type="EC" id="1.2.1.3" evidence="4"/>
<evidence type="ECO:0000313" key="6">
    <source>
        <dbReference type="EMBL" id="EQD53343.1"/>
    </source>
</evidence>
<evidence type="ECO:0000259" key="5">
    <source>
        <dbReference type="Pfam" id="PF00171"/>
    </source>
</evidence>
<comment type="subunit">
    <text evidence="1">Homotetramer.</text>
</comment>
<dbReference type="InterPro" id="IPR029510">
    <property type="entry name" value="Ald_DH_CS_GLU"/>
</dbReference>
<dbReference type="Pfam" id="PF00171">
    <property type="entry name" value="Aldedh"/>
    <property type="match status" value="1"/>
</dbReference>
<dbReference type="GO" id="GO:0004029">
    <property type="term" value="F:aldehyde dehydrogenase (NAD+) activity"/>
    <property type="evidence" value="ECO:0007669"/>
    <property type="project" value="UniProtKB-EC"/>
</dbReference>
<evidence type="ECO:0000256" key="4">
    <source>
        <dbReference type="ARBA" id="ARBA00024226"/>
    </source>
</evidence>
<dbReference type="InterPro" id="IPR044638">
    <property type="entry name" value="ALDH7A1-like"/>
</dbReference>
<keyword evidence="3" id="KW-0520">NAD</keyword>
<keyword evidence="2" id="KW-0560">Oxidoreductase</keyword>
<accession>T1A934</accession>
<organism evidence="6">
    <name type="scientific">mine drainage metagenome</name>
    <dbReference type="NCBI Taxonomy" id="410659"/>
    <lineage>
        <taxon>unclassified sequences</taxon>
        <taxon>metagenomes</taxon>
        <taxon>ecological metagenomes</taxon>
    </lineage>
</organism>
<gene>
    <name evidence="6" type="ORF">B1B_10315</name>
</gene>
<proteinExistence type="predicted"/>
<dbReference type="AlphaFoldDB" id="T1A934"/>
<sequence>KTITEGRGEIQEMIDIADFSVGLSRQLEGLVLASERPWHRMMEQYVPLGPIGIISSFNFPSSVWSWNAFIAAVCGDTSIWKPSSKTPLAAVAITKVLSTVLEAEGAPLIFSLVTGSGEEIGSRMASDRRIKLVSFTGSVNSGKKVSQLVSERLGKSILELGGNNAAVVSEHTDIDIALKGVAFGALATAGQRCTSTRRVIVSNKIYDEFLRRMVKIYKDVAVGDPRRPGVLVGPLIDESAVAKFESAILEAIKQGGKLLAGGTRAKIEG</sequence>
<feature type="non-terminal residue" evidence="6">
    <location>
        <position position="269"/>
    </location>
</feature>
<reference evidence="6" key="1">
    <citation type="submission" date="2013-08" db="EMBL/GenBank/DDBJ databases">
        <authorList>
            <person name="Mendez C."/>
            <person name="Richter M."/>
            <person name="Ferrer M."/>
            <person name="Sanchez J."/>
        </authorList>
    </citation>
    <scope>NUCLEOTIDE SEQUENCE</scope>
</reference>
<dbReference type="PANTHER" id="PTHR43521">
    <property type="entry name" value="ALPHA-AMINOADIPIC SEMIALDEHYDE DEHYDROGENASE"/>
    <property type="match status" value="1"/>
</dbReference>
<dbReference type="EMBL" id="AUZY01006760">
    <property type="protein sequence ID" value="EQD53343.1"/>
    <property type="molecule type" value="Genomic_DNA"/>
</dbReference>
<evidence type="ECO:0000256" key="1">
    <source>
        <dbReference type="ARBA" id="ARBA00011881"/>
    </source>
</evidence>